<proteinExistence type="predicted"/>
<evidence type="ECO:0008006" key="3">
    <source>
        <dbReference type="Google" id="ProtNLM"/>
    </source>
</evidence>
<comment type="caution">
    <text evidence="1">The sequence shown here is derived from an EMBL/GenBank/DDBJ whole genome shotgun (WGS) entry which is preliminary data.</text>
</comment>
<dbReference type="AlphaFoldDB" id="A0A7X1B4A6"/>
<keyword evidence="2" id="KW-1185">Reference proteome</keyword>
<dbReference type="EMBL" id="JACHVC010000006">
    <property type="protein sequence ID" value="MBC2605154.1"/>
    <property type="molecule type" value="Genomic_DNA"/>
</dbReference>
<sequence length="137" mass="14934">MRKVASYNSLDEAYIVASFLEGSGLSPNVRDAYTASVYTPQIIGGVSLEVPDYEYEKARVLLELPSEKAEISKTCPYCGSSNLKINGLGLFPVLMCLLTFAPRKHRSSQGYLLGLQAGFQTLKAWRRARLAPSGLAA</sequence>
<name>A0A7X1B4A6_9BACT</name>
<accession>A0A7X1B4A6</accession>
<organism evidence="1 2">
    <name type="scientific">Pelagicoccus albus</name>
    <dbReference type="NCBI Taxonomy" id="415222"/>
    <lineage>
        <taxon>Bacteria</taxon>
        <taxon>Pseudomonadati</taxon>
        <taxon>Verrucomicrobiota</taxon>
        <taxon>Opitutia</taxon>
        <taxon>Puniceicoccales</taxon>
        <taxon>Pelagicoccaceae</taxon>
        <taxon>Pelagicoccus</taxon>
    </lineage>
</organism>
<protein>
    <recommendedName>
        <fullName evidence="3">Signal transducing protein</fullName>
    </recommendedName>
</protein>
<dbReference type="RefSeq" id="WP_185659045.1">
    <property type="nucleotide sequence ID" value="NZ_CAWPOO010000006.1"/>
</dbReference>
<dbReference type="Proteomes" id="UP000526501">
    <property type="component" value="Unassembled WGS sequence"/>
</dbReference>
<evidence type="ECO:0000313" key="2">
    <source>
        <dbReference type="Proteomes" id="UP000526501"/>
    </source>
</evidence>
<reference evidence="1 2" key="1">
    <citation type="submission" date="2020-07" db="EMBL/GenBank/DDBJ databases">
        <authorList>
            <person name="Feng X."/>
        </authorList>
    </citation>
    <scope>NUCLEOTIDE SEQUENCE [LARGE SCALE GENOMIC DNA]</scope>
    <source>
        <strain evidence="1 2">JCM23202</strain>
    </source>
</reference>
<evidence type="ECO:0000313" key="1">
    <source>
        <dbReference type="EMBL" id="MBC2605154.1"/>
    </source>
</evidence>
<gene>
    <name evidence="1" type="ORF">H5P27_03770</name>
</gene>